<keyword evidence="4" id="KW-0045">Antibiotic biosynthesis</keyword>
<accession>K4NYU1</accession>
<evidence type="ECO:0000259" key="5">
    <source>
        <dbReference type="Pfam" id="PF06722"/>
    </source>
</evidence>
<dbReference type="InterPro" id="IPR048284">
    <property type="entry name" value="EryCIII-like_N"/>
</dbReference>
<dbReference type="AlphaFoldDB" id="K4NYU1"/>
<dbReference type="EMBL" id="JX679499">
    <property type="protein sequence ID" value="AFV52165.1"/>
    <property type="molecule type" value="Genomic_DNA"/>
</dbReference>
<keyword evidence="2" id="KW-0328">Glycosyltransferase</keyword>
<evidence type="ECO:0000256" key="1">
    <source>
        <dbReference type="ARBA" id="ARBA00006962"/>
    </source>
</evidence>
<reference evidence="7" key="1">
    <citation type="journal article" date="2013" name="Proc. Natl. Acad. Sci. U.S.A.">
        <title>A new member of the 4-methylideneimidazole-5-one-containing aminomutase family from the enediyne kedarcidin biosynthetic pathway.</title>
        <authorList>
            <person name="Huang S.X."/>
            <person name="Lohman J.R."/>
            <person name="Huang T."/>
            <person name="Shen B."/>
        </authorList>
    </citation>
    <scope>NUCLEOTIDE SEQUENCE</scope>
    <source>
        <strain evidence="7">ATCC 53650</strain>
    </source>
</reference>
<dbReference type="CDD" id="cd03784">
    <property type="entry name" value="GT1_Gtf-like"/>
    <property type="match status" value="1"/>
</dbReference>
<dbReference type="InterPro" id="IPR010610">
    <property type="entry name" value="EryCIII-like_C"/>
</dbReference>
<dbReference type="NCBIfam" id="TIGR04516">
    <property type="entry name" value="glycosyl_450act"/>
    <property type="match status" value="1"/>
</dbReference>
<dbReference type="GO" id="GO:0008194">
    <property type="term" value="F:UDP-glycosyltransferase activity"/>
    <property type="evidence" value="ECO:0007669"/>
    <property type="project" value="InterPro"/>
</dbReference>
<feature type="domain" description="Erythromycin biosynthesis protein CIII-like C-terminal" evidence="5">
    <location>
        <begin position="270"/>
        <end position="412"/>
    </location>
</feature>
<feature type="domain" description="Erythromycin biosynthesis protein CIII-like N-terminal" evidence="6">
    <location>
        <begin position="22"/>
        <end position="251"/>
    </location>
</feature>
<dbReference type="GO" id="GO:0016758">
    <property type="term" value="F:hexosyltransferase activity"/>
    <property type="evidence" value="ECO:0007669"/>
    <property type="project" value="UniProtKB-ARBA"/>
</dbReference>
<name>K4NYU1_9PSEU</name>
<evidence type="ECO:0000256" key="3">
    <source>
        <dbReference type="ARBA" id="ARBA00022679"/>
    </source>
</evidence>
<evidence type="ECO:0000256" key="2">
    <source>
        <dbReference type="ARBA" id="ARBA00022676"/>
    </source>
</evidence>
<proteinExistence type="inferred from homology"/>
<dbReference type="InterPro" id="IPR050426">
    <property type="entry name" value="Glycosyltransferase_28"/>
</dbReference>
<dbReference type="PANTHER" id="PTHR48050">
    <property type="entry name" value="STEROL 3-BETA-GLUCOSYLTRANSFERASE"/>
    <property type="match status" value="1"/>
</dbReference>
<evidence type="ECO:0000313" key="7">
    <source>
        <dbReference type="EMBL" id="AFV52165.1"/>
    </source>
</evidence>
<dbReference type="PANTHER" id="PTHR48050:SF13">
    <property type="entry name" value="STEROL 3-BETA-GLUCOSYLTRANSFERASE UGT80A2"/>
    <property type="match status" value="1"/>
</dbReference>
<dbReference type="Pfam" id="PF06722">
    <property type="entry name" value="EryCIII-like_C"/>
    <property type="match status" value="1"/>
</dbReference>
<dbReference type="FunFam" id="3.40.50.2000:FF:000072">
    <property type="entry name" value="Glycosyl transferase"/>
    <property type="match status" value="1"/>
</dbReference>
<organism evidence="7">
    <name type="scientific">Streptoalloteichus sp. ATCC 53650</name>
    <dbReference type="NCBI Taxonomy" id="756733"/>
    <lineage>
        <taxon>Bacteria</taxon>
        <taxon>Bacillati</taxon>
        <taxon>Actinomycetota</taxon>
        <taxon>Actinomycetes</taxon>
        <taxon>Pseudonocardiales</taxon>
        <taxon>Pseudonocardiaceae</taxon>
        <taxon>Streptoalloteichus</taxon>
    </lineage>
</organism>
<keyword evidence="3 7" id="KW-0808">Transferase</keyword>
<dbReference type="KEGG" id="ag:AFV52165"/>
<dbReference type="InterPro" id="IPR002213">
    <property type="entry name" value="UDP_glucos_trans"/>
</dbReference>
<protein>
    <submittedName>
        <fullName evidence="7">Glycosyltransferase</fullName>
    </submittedName>
</protein>
<evidence type="ECO:0000259" key="6">
    <source>
        <dbReference type="Pfam" id="PF21036"/>
    </source>
</evidence>
<dbReference type="GO" id="GO:0017000">
    <property type="term" value="P:antibiotic biosynthetic process"/>
    <property type="evidence" value="ECO:0007669"/>
    <property type="project" value="UniProtKB-KW"/>
</dbReference>
<dbReference type="Pfam" id="PF21036">
    <property type="entry name" value="EryCIII-like_N"/>
    <property type="match status" value="1"/>
</dbReference>
<evidence type="ECO:0000256" key="4">
    <source>
        <dbReference type="ARBA" id="ARBA00023194"/>
    </source>
</evidence>
<sequence length="416" mass="46265">MRVLFATYAENTHYQSLVPLAWALRTAGHEVRVATQPALVDTVTRSGLTAVPVGEDHRFMELLATKEFDWEWGARVAHALKTGGQDMDYDGLLRLFDEATNDVGKVLNDPMVDDLVDFARAWQPDLVLWENFTLAGAVAARVTGAAHARVLWGVDAQTRLYQRFRELLEQQPEQRRRDPMRDWLTEVLERHGATFDEQVLTGQWTVDQAPRGMRLSLGLPTIPVRYVPYNGPAVVPDWLRRQPERPRVCITPSMSMRQMLGHDPVPVSALEVFADLDVEVVAALAVGDDERVSVPDNVRVVDFVPMHAILPTCSAIAHLGGVGVASTAALNGVPQLTLVSPDLWEVEVRADMVRDLGAGLSLPLPELTPELLRDNVLRLVEEPGFRTAAEKLRQEVLAEPSPNDVVAELERLATRR</sequence>
<dbReference type="SUPFAM" id="SSF53756">
    <property type="entry name" value="UDP-Glycosyltransferase/glycogen phosphorylase"/>
    <property type="match status" value="1"/>
</dbReference>
<dbReference type="InterPro" id="IPR030953">
    <property type="entry name" value="Glycosyl_450act"/>
</dbReference>
<dbReference type="Gene3D" id="3.40.50.2000">
    <property type="entry name" value="Glycogen Phosphorylase B"/>
    <property type="match status" value="2"/>
</dbReference>
<comment type="similarity">
    <text evidence="1">Belongs to the glycosyltransferase 28 family.</text>
</comment>